<dbReference type="AlphaFoldDB" id="A0AAX6E1D2"/>
<evidence type="ECO:0000256" key="1">
    <source>
        <dbReference type="ARBA" id="ARBA00022737"/>
    </source>
</evidence>
<dbReference type="SUPFAM" id="SSF54768">
    <property type="entry name" value="dsRNA-binding domain-like"/>
    <property type="match status" value="1"/>
</dbReference>
<evidence type="ECO:0000313" key="7">
    <source>
        <dbReference type="EMBL" id="KAJ6797826.1"/>
    </source>
</evidence>
<keyword evidence="1" id="KW-0677">Repeat</keyword>
<evidence type="ECO:0000256" key="5">
    <source>
        <dbReference type="SAM" id="MobiDB-lite"/>
    </source>
</evidence>
<dbReference type="Proteomes" id="UP001140949">
    <property type="component" value="Unassembled WGS sequence"/>
</dbReference>
<gene>
    <name evidence="7" type="ORF">M6B38_214565</name>
</gene>
<comment type="caution">
    <text evidence="7">The sequence shown here is derived from an EMBL/GenBank/DDBJ whole genome shotgun (WGS) entry which is preliminary data.</text>
</comment>
<keyword evidence="8" id="KW-1185">Reference proteome</keyword>
<dbReference type="InterPro" id="IPR014720">
    <property type="entry name" value="dsRBD_dom"/>
</dbReference>
<dbReference type="SMART" id="SM00358">
    <property type="entry name" value="DSRM"/>
    <property type="match status" value="1"/>
</dbReference>
<comment type="function">
    <text evidence="3">Binds double-stranded RNA.</text>
</comment>
<dbReference type="PANTHER" id="PTHR46031">
    <property type="match status" value="1"/>
</dbReference>
<accession>A0AAX6E1D2</accession>
<feature type="domain" description="DRBM" evidence="6">
    <location>
        <begin position="9"/>
        <end position="77"/>
    </location>
</feature>
<evidence type="ECO:0000256" key="3">
    <source>
        <dbReference type="ARBA" id="ARBA00037597"/>
    </source>
</evidence>
<dbReference type="PANTHER" id="PTHR46031:SF26">
    <property type="entry name" value="DOUBLE-STRANDED RNA-BINDING PROTEIN 2"/>
    <property type="match status" value="1"/>
</dbReference>
<evidence type="ECO:0000313" key="8">
    <source>
        <dbReference type="Proteomes" id="UP001140949"/>
    </source>
</evidence>
<protein>
    <submittedName>
        <fullName evidence="7">Double-stranded RNA-binding protein 1-like</fullName>
    </submittedName>
</protein>
<feature type="region of interest" description="Disordered" evidence="5">
    <location>
        <begin position="199"/>
        <end position="224"/>
    </location>
</feature>
<name>A0AAX6E1D2_IRIPA</name>
<evidence type="ECO:0000256" key="4">
    <source>
        <dbReference type="PROSITE-ProRule" id="PRU00266"/>
    </source>
</evidence>
<dbReference type="GO" id="GO:0003723">
    <property type="term" value="F:RNA binding"/>
    <property type="evidence" value="ECO:0007669"/>
    <property type="project" value="UniProtKB-UniRule"/>
</dbReference>
<evidence type="ECO:0000259" key="6">
    <source>
        <dbReference type="PROSITE" id="PS50137"/>
    </source>
</evidence>
<reference evidence="7" key="1">
    <citation type="journal article" date="2023" name="GigaByte">
        <title>Genome assembly of the bearded iris, Iris pallida Lam.</title>
        <authorList>
            <person name="Bruccoleri R.E."/>
            <person name="Oakeley E.J."/>
            <person name="Faust A.M.E."/>
            <person name="Altorfer M."/>
            <person name="Dessus-Babus S."/>
            <person name="Burckhardt D."/>
            <person name="Oertli M."/>
            <person name="Naumann U."/>
            <person name="Petersen F."/>
            <person name="Wong J."/>
        </authorList>
    </citation>
    <scope>NUCLEOTIDE SEQUENCE</scope>
    <source>
        <strain evidence="7">GSM-AAB239-AS_SAM_17_03QT</strain>
    </source>
</reference>
<dbReference type="PROSITE" id="PS50137">
    <property type="entry name" value="DS_RBD"/>
    <property type="match status" value="1"/>
</dbReference>
<proteinExistence type="predicted"/>
<organism evidence="7 8">
    <name type="scientific">Iris pallida</name>
    <name type="common">Sweet iris</name>
    <dbReference type="NCBI Taxonomy" id="29817"/>
    <lineage>
        <taxon>Eukaryota</taxon>
        <taxon>Viridiplantae</taxon>
        <taxon>Streptophyta</taxon>
        <taxon>Embryophyta</taxon>
        <taxon>Tracheophyta</taxon>
        <taxon>Spermatophyta</taxon>
        <taxon>Magnoliopsida</taxon>
        <taxon>Liliopsida</taxon>
        <taxon>Asparagales</taxon>
        <taxon>Iridaceae</taxon>
        <taxon>Iridoideae</taxon>
        <taxon>Irideae</taxon>
        <taxon>Iris</taxon>
    </lineage>
</organism>
<reference evidence="7" key="2">
    <citation type="submission" date="2023-04" db="EMBL/GenBank/DDBJ databases">
        <authorList>
            <person name="Bruccoleri R.E."/>
            <person name="Oakeley E.J."/>
            <person name="Faust A.-M."/>
            <person name="Dessus-Babus S."/>
            <person name="Altorfer M."/>
            <person name="Burckhardt D."/>
            <person name="Oertli M."/>
            <person name="Naumann U."/>
            <person name="Petersen F."/>
            <person name="Wong J."/>
        </authorList>
    </citation>
    <scope>NUCLEOTIDE SEQUENCE</scope>
    <source>
        <strain evidence="7">GSM-AAB239-AS_SAM_17_03QT</strain>
        <tissue evidence="7">Leaf</tissue>
    </source>
</reference>
<dbReference type="Pfam" id="PF00035">
    <property type="entry name" value="dsrm"/>
    <property type="match status" value="1"/>
</dbReference>
<dbReference type="Gene3D" id="3.30.160.20">
    <property type="match status" value="1"/>
</dbReference>
<keyword evidence="2 4" id="KW-0694">RNA-binding</keyword>
<sequence>MHRREETILYKNLLQELLQKEGFSLPKYSTARDGASHMPIFSSVVEIEGKSFVGDVARSKKQAEVNAAKVALDQLKKRFNARSKSATSLPPGFSTGFSVEEHLQLASLQSESITIMNSEQGKPLSVQVSYVRINEDRAGKTQEDKSRVEDDSSTLPVATILKDDQGPHSSNEIMINDIGHSNWPATSRHKPGFEVATEKEDHVEDTLSEVGSSSPSTPSDSSDRLIEDMNSEFPTGQPTCSLLSNRVRVYRCKPDMTLPEGATLLPFSDDMWVAVMLSGSNHEGENLEDGFMDEIGSSSVNVAAIHQDDHVKHSPRKIMVNGNDYIDNLASSLDNLDVEVSTKEEDLVESILFEDCKASPCTASNFSKQPTADVASEISAAETTCSLLQNRVQVYPRKPGTVLPEGASVLPFSDDMWVAVSLDLSNHEMQSRSDVLFS</sequence>
<dbReference type="EMBL" id="JANAVB010040619">
    <property type="protein sequence ID" value="KAJ6797826.1"/>
    <property type="molecule type" value="Genomic_DNA"/>
</dbReference>
<evidence type="ECO:0000256" key="2">
    <source>
        <dbReference type="ARBA" id="ARBA00022884"/>
    </source>
</evidence>